<name>A0A9Q0JCQ6_9ROSI</name>
<organism evidence="1 2">
    <name type="scientific">Turnera subulata</name>
    <dbReference type="NCBI Taxonomy" id="218843"/>
    <lineage>
        <taxon>Eukaryota</taxon>
        <taxon>Viridiplantae</taxon>
        <taxon>Streptophyta</taxon>
        <taxon>Embryophyta</taxon>
        <taxon>Tracheophyta</taxon>
        <taxon>Spermatophyta</taxon>
        <taxon>Magnoliopsida</taxon>
        <taxon>eudicotyledons</taxon>
        <taxon>Gunneridae</taxon>
        <taxon>Pentapetalae</taxon>
        <taxon>rosids</taxon>
        <taxon>fabids</taxon>
        <taxon>Malpighiales</taxon>
        <taxon>Passifloraceae</taxon>
        <taxon>Turnera</taxon>
    </lineage>
</organism>
<dbReference type="PANTHER" id="PTHR46867">
    <property type="entry name" value="MITOCHONDRIAL IMPORT RECEPTOR SUBUNIT TOM9-2"/>
    <property type="match status" value="1"/>
</dbReference>
<sequence length="116" mass="12182">MRIVAASGCWRLIEKAASGPGCAWEVKALEEPVACKKSNSTGKAAWIARTTFLILAVPLTIEMDRDLELQQQSLLGIGAPPAETTRLPPRLDGAVGVVVAGGVGEAQAVATWMVKN</sequence>
<dbReference type="EMBL" id="JAKUCV010004254">
    <property type="protein sequence ID" value="KAJ4835965.1"/>
    <property type="molecule type" value="Genomic_DNA"/>
</dbReference>
<comment type="caution">
    <text evidence="1">The sequence shown here is derived from an EMBL/GenBank/DDBJ whole genome shotgun (WGS) entry which is preliminary data.</text>
</comment>
<evidence type="ECO:0000313" key="1">
    <source>
        <dbReference type="EMBL" id="KAJ4835965.1"/>
    </source>
</evidence>
<dbReference type="OrthoDB" id="10016939at2759"/>
<accession>A0A9Q0JCQ6</accession>
<dbReference type="AlphaFoldDB" id="A0A9Q0JCQ6"/>
<reference evidence="1" key="2">
    <citation type="journal article" date="2023" name="Plants (Basel)">
        <title>Annotation of the Turnera subulata (Passifloraceae) Draft Genome Reveals the S-Locus Evolved after the Divergence of Turneroideae from Passifloroideae in a Stepwise Manner.</title>
        <authorList>
            <person name="Henning P.M."/>
            <person name="Roalson E.H."/>
            <person name="Mir W."/>
            <person name="McCubbin A.G."/>
            <person name="Shore J.S."/>
        </authorList>
    </citation>
    <scope>NUCLEOTIDE SEQUENCE</scope>
    <source>
        <strain evidence="1">F60SS</strain>
    </source>
</reference>
<reference evidence="1" key="1">
    <citation type="submission" date="2022-02" db="EMBL/GenBank/DDBJ databases">
        <authorList>
            <person name="Henning P.M."/>
            <person name="McCubbin A.G."/>
            <person name="Shore J.S."/>
        </authorList>
    </citation>
    <scope>NUCLEOTIDE SEQUENCE</scope>
    <source>
        <strain evidence="1">F60SS</strain>
        <tissue evidence="1">Leaves</tissue>
    </source>
</reference>
<dbReference type="InterPro" id="IPR017411">
    <property type="entry name" value="Tom22_pln"/>
</dbReference>
<protein>
    <submittedName>
        <fullName evidence="1">Uncharacterized protein</fullName>
    </submittedName>
</protein>
<keyword evidence="2" id="KW-1185">Reference proteome</keyword>
<dbReference type="CDD" id="cd22884">
    <property type="entry name" value="TOM22"/>
    <property type="match status" value="1"/>
</dbReference>
<proteinExistence type="predicted"/>
<evidence type="ECO:0000313" key="2">
    <source>
        <dbReference type="Proteomes" id="UP001141552"/>
    </source>
</evidence>
<dbReference type="PANTHER" id="PTHR46867:SF4">
    <property type="entry name" value="MITOCHONDRIAL IMPORT RECEPTOR SUBUNIT TOM9-2"/>
    <property type="match status" value="1"/>
</dbReference>
<gene>
    <name evidence="1" type="ORF">Tsubulata_003050</name>
</gene>
<dbReference type="Proteomes" id="UP001141552">
    <property type="component" value="Unassembled WGS sequence"/>
</dbReference>